<name>A0A7R7DU07_9ACTN</name>
<dbReference type="Proteomes" id="UP000611640">
    <property type="component" value="Chromosome"/>
</dbReference>
<evidence type="ECO:0000256" key="3">
    <source>
        <dbReference type="ARBA" id="ARBA00022741"/>
    </source>
</evidence>
<sequence length="255" mass="27016">MSGQTAAAATPSGADDGELVLSVTGLVAGYDRIEALHGVDIEVRAGEAVTLIGANGAGKTTLLGTIAGLLRSWRGRIQFAGEDVTRWSAERRSRAGLALVPEGRRVFAGLTVEENLHLGAYSRARSSTGEGLATVYELFPKLKDRRRQPAGTMSGGEQQMLAIGRALMSRPKLLLLDEPSLGLAPLAVREVADALVELAGRDTTLALVEQNAQVAFHVAQRGYLLDRGAVVTAGTVDELRDDPRVHQAYLGQPAR</sequence>
<dbReference type="KEGG" id="atl:Athai_51730"/>
<evidence type="ECO:0000313" key="8">
    <source>
        <dbReference type="Proteomes" id="UP000611640"/>
    </source>
</evidence>
<organism evidence="7 8">
    <name type="scientific">Actinocatenispora thailandica</name>
    <dbReference type="NCBI Taxonomy" id="227318"/>
    <lineage>
        <taxon>Bacteria</taxon>
        <taxon>Bacillati</taxon>
        <taxon>Actinomycetota</taxon>
        <taxon>Actinomycetes</taxon>
        <taxon>Micromonosporales</taxon>
        <taxon>Micromonosporaceae</taxon>
        <taxon>Actinocatenispora</taxon>
    </lineage>
</organism>
<keyword evidence="8" id="KW-1185">Reference proteome</keyword>
<evidence type="ECO:0000259" key="6">
    <source>
        <dbReference type="PROSITE" id="PS50893"/>
    </source>
</evidence>
<dbReference type="PANTHER" id="PTHR43820:SF6">
    <property type="entry name" value="ABC TRANSPORTER ATP-BINDING PROTEIN"/>
    <property type="match status" value="1"/>
</dbReference>
<dbReference type="InterPro" id="IPR017871">
    <property type="entry name" value="ABC_transporter-like_CS"/>
</dbReference>
<dbReference type="Pfam" id="PF00005">
    <property type="entry name" value="ABC_tran"/>
    <property type="match status" value="1"/>
</dbReference>
<evidence type="ECO:0000313" key="7">
    <source>
        <dbReference type="EMBL" id="BCJ37670.1"/>
    </source>
</evidence>
<dbReference type="InterPro" id="IPR003439">
    <property type="entry name" value="ABC_transporter-like_ATP-bd"/>
</dbReference>
<dbReference type="AlphaFoldDB" id="A0A7R7DU07"/>
<proteinExistence type="inferred from homology"/>
<dbReference type="PROSITE" id="PS00211">
    <property type="entry name" value="ABC_TRANSPORTER_1"/>
    <property type="match status" value="1"/>
</dbReference>
<dbReference type="GO" id="GO:0016887">
    <property type="term" value="F:ATP hydrolysis activity"/>
    <property type="evidence" value="ECO:0007669"/>
    <property type="project" value="InterPro"/>
</dbReference>
<dbReference type="SUPFAM" id="SSF52540">
    <property type="entry name" value="P-loop containing nucleoside triphosphate hydrolases"/>
    <property type="match status" value="1"/>
</dbReference>
<dbReference type="Gene3D" id="3.40.50.300">
    <property type="entry name" value="P-loop containing nucleotide triphosphate hydrolases"/>
    <property type="match status" value="1"/>
</dbReference>
<protein>
    <submittedName>
        <fullName evidence="7">ABC transporter ATP-binding protein</fullName>
    </submittedName>
</protein>
<dbReference type="PANTHER" id="PTHR43820">
    <property type="entry name" value="HIGH-AFFINITY BRANCHED-CHAIN AMINO ACID TRANSPORT ATP-BINDING PROTEIN LIVF"/>
    <property type="match status" value="1"/>
</dbReference>
<keyword evidence="4 7" id="KW-0067">ATP-binding</keyword>
<evidence type="ECO:0000256" key="5">
    <source>
        <dbReference type="ARBA" id="ARBA00022970"/>
    </source>
</evidence>
<dbReference type="InterPro" id="IPR027417">
    <property type="entry name" value="P-loop_NTPase"/>
</dbReference>
<keyword evidence="5" id="KW-0029">Amino-acid transport</keyword>
<reference evidence="7 8" key="1">
    <citation type="submission" date="2020-08" db="EMBL/GenBank/DDBJ databases">
        <title>Whole genome shotgun sequence of Actinocatenispora thailandica NBRC 105041.</title>
        <authorList>
            <person name="Komaki H."/>
            <person name="Tamura T."/>
        </authorList>
    </citation>
    <scope>NUCLEOTIDE SEQUENCE [LARGE SCALE GENOMIC DNA]</scope>
    <source>
        <strain evidence="7 8">NBRC 105041</strain>
    </source>
</reference>
<dbReference type="GO" id="GO:0015807">
    <property type="term" value="P:L-amino acid transport"/>
    <property type="evidence" value="ECO:0007669"/>
    <property type="project" value="TreeGrafter"/>
</dbReference>
<accession>A0A7R7DU07</accession>
<dbReference type="GO" id="GO:0005524">
    <property type="term" value="F:ATP binding"/>
    <property type="evidence" value="ECO:0007669"/>
    <property type="project" value="UniProtKB-KW"/>
</dbReference>
<dbReference type="GO" id="GO:0015658">
    <property type="term" value="F:branched-chain amino acid transmembrane transporter activity"/>
    <property type="evidence" value="ECO:0007669"/>
    <property type="project" value="TreeGrafter"/>
</dbReference>
<keyword evidence="2" id="KW-0813">Transport</keyword>
<dbReference type="CDD" id="cd03224">
    <property type="entry name" value="ABC_TM1139_LivF_branched"/>
    <property type="match status" value="1"/>
</dbReference>
<evidence type="ECO:0000256" key="2">
    <source>
        <dbReference type="ARBA" id="ARBA00022448"/>
    </source>
</evidence>
<feature type="domain" description="ABC transporter" evidence="6">
    <location>
        <begin position="21"/>
        <end position="252"/>
    </location>
</feature>
<dbReference type="EMBL" id="AP023355">
    <property type="protein sequence ID" value="BCJ37670.1"/>
    <property type="molecule type" value="Genomic_DNA"/>
</dbReference>
<comment type="similarity">
    <text evidence="1">Belongs to the ABC transporter superfamily.</text>
</comment>
<evidence type="ECO:0000256" key="4">
    <source>
        <dbReference type="ARBA" id="ARBA00022840"/>
    </source>
</evidence>
<dbReference type="PROSITE" id="PS50893">
    <property type="entry name" value="ABC_TRANSPORTER_2"/>
    <property type="match status" value="1"/>
</dbReference>
<dbReference type="InterPro" id="IPR052156">
    <property type="entry name" value="BCAA_Transport_ATP-bd_LivF"/>
</dbReference>
<keyword evidence="3" id="KW-0547">Nucleotide-binding</keyword>
<dbReference type="SMART" id="SM00382">
    <property type="entry name" value="AAA"/>
    <property type="match status" value="1"/>
</dbReference>
<dbReference type="InterPro" id="IPR003593">
    <property type="entry name" value="AAA+_ATPase"/>
</dbReference>
<gene>
    <name evidence="7" type="ORF">Athai_51730</name>
</gene>
<evidence type="ECO:0000256" key="1">
    <source>
        <dbReference type="ARBA" id="ARBA00005417"/>
    </source>
</evidence>